<comment type="caution">
    <text evidence="3">The sequence shown here is derived from an EMBL/GenBank/DDBJ whole genome shotgun (WGS) entry which is preliminary data.</text>
</comment>
<dbReference type="SMART" id="SM00463">
    <property type="entry name" value="SMR"/>
    <property type="match status" value="1"/>
</dbReference>
<name>A0A6N4DZ62_9GAMM</name>
<proteinExistence type="predicted"/>
<dbReference type="EMBL" id="PQCO01000185">
    <property type="protein sequence ID" value="PUE02168.1"/>
    <property type="molecule type" value="Genomic_DNA"/>
</dbReference>
<dbReference type="Gene3D" id="3.30.1370.110">
    <property type="match status" value="1"/>
</dbReference>
<dbReference type="AlphaFoldDB" id="A0A6N4DZ62"/>
<dbReference type="PANTHER" id="PTHR35562">
    <property type="entry name" value="DNA ENDONUCLEASE SMRA-RELATED"/>
    <property type="match status" value="1"/>
</dbReference>
<gene>
    <name evidence="3" type="ORF">C3L24_06575</name>
</gene>
<evidence type="ECO:0000313" key="4">
    <source>
        <dbReference type="Proteomes" id="UP000250928"/>
    </source>
</evidence>
<dbReference type="PROSITE" id="PS50828">
    <property type="entry name" value="SMR"/>
    <property type="match status" value="1"/>
</dbReference>
<dbReference type="PANTHER" id="PTHR35562:SF2">
    <property type="entry name" value="DNA ENDONUCLEASE SMRA-RELATED"/>
    <property type="match status" value="1"/>
</dbReference>
<dbReference type="InterPro" id="IPR036063">
    <property type="entry name" value="Smr_dom_sf"/>
</dbReference>
<protein>
    <submittedName>
        <fullName evidence="3">DNA mismatch repair protein MutS</fullName>
    </submittedName>
</protein>
<feature type="compositionally biased region" description="Basic and acidic residues" evidence="1">
    <location>
        <begin position="12"/>
        <end position="32"/>
    </location>
</feature>
<accession>A0A6N4DZ62</accession>
<evidence type="ECO:0000259" key="2">
    <source>
        <dbReference type="PROSITE" id="PS50828"/>
    </source>
</evidence>
<reference evidence="3 4" key="1">
    <citation type="submission" date="2018-01" db="EMBL/GenBank/DDBJ databases">
        <title>Novel co-symbiosis in the lucinid bivalve Phacoides pectinatus.</title>
        <authorList>
            <person name="Lim S.J."/>
            <person name="Davis B.G."/>
            <person name="Gill D.E."/>
            <person name="Engel A.S."/>
            <person name="Anderson L.C."/>
            <person name="Campbell B.J."/>
        </authorList>
    </citation>
    <scope>NUCLEOTIDE SEQUENCE [LARGE SCALE GENOMIC DNA]</scope>
    <source>
        <strain evidence="3">N3_P5</strain>
    </source>
</reference>
<sequence>MRIMSEDNDDFDLFRKQMDGARRQRHDKADPFRRRRPLPLPPHPEVTGDQEGDGLADLNIETPDELLFQRPGVQHRLFQELRRGYLAPDDTLDLHGLRVTEARRELAAFIRHAHRRRMRVVRIIHGKGIGSQERQPILKQKVNQWLRQIDDVLAFCSAPRLDGGTGAAYVLLALKRVPNHHNKRHR</sequence>
<dbReference type="SUPFAM" id="SSF160443">
    <property type="entry name" value="SMR domain-like"/>
    <property type="match status" value="1"/>
</dbReference>
<dbReference type="Pfam" id="PF01713">
    <property type="entry name" value="Smr"/>
    <property type="match status" value="1"/>
</dbReference>
<dbReference type="InterPro" id="IPR002625">
    <property type="entry name" value="Smr_dom"/>
</dbReference>
<feature type="domain" description="Smr" evidence="2">
    <location>
        <begin position="92"/>
        <end position="173"/>
    </location>
</feature>
<evidence type="ECO:0000256" key="1">
    <source>
        <dbReference type="SAM" id="MobiDB-lite"/>
    </source>
</evidence>
<organism evidence="3 4">
    <name type="scientific">Candidatus Sedimenticola endophacoides</name>
    <dbReference type="NCBI Taxonomy" id="2548426"/>
    <lineage>
        <taxon>Bacteria</taxon>
        <taxon>Pseudomonadati</taxon>
        <taxon>Pseudomonadota</taxon>
        <taxon>Gammaproteobacteria</taxon>
        <taxon>Chromatiales</taxon>
        <taxon>Sedimenticolaceae</taxon>
        <taxon>Sedimenticola</taxon>
    </lineage>
</organism>
<dbReference type="Proteomes" id="UP000250928">
    <property type="component" value="Unassembled WGS sequence"/>
</dbReference>
<feature type="region of interest" description="Disordered" evidence="1">
    <location>
        <begin position="1"/>
        <end position="52"/>
    </location>
</feature>
<evidence type="ECO:0000313" key="3">
    <source>
        <dbReference type="EMBL" id="PUE02168.1"/>
    </source>
</evidence>
<feature type="compositionally biased region" description="Acidic residues" evidence="1">
    <location>
        <begin position="1"/>
        <end position="11"/>
    </location>
</feature>